<feature type="transmembrane region" description="Helical" evidence="1">
    <location>
        <begin position="337"/>
        <end position="355"/>
    </location>
</feature>
<proteinExistence type="predicted"/>
<evidence type="ECO:0000256" key="1">
    <source>
        <dbReference type="SAM" id="Phobius"/>
    </source>
</evidence>
<dbReference type="EMBL" id="CAQL01000784">
    <property type="protein sequence ID" value="CCQ57241.1"/>
    <property type="molecule type" value="Genomic_DNA"/>
</dbReference>
<name>T2IUD9_CROWT</name>
<sequence>MISKAYNCEISVLFLAKWLSQNCDLLFLNTKKSMLQKILNILKIEKIGNFIEKIGNFIENKIKPIFTTLLYLRVPLTIALFSLLLFVFVDQTLDIYRSIALENDIDKATISTLFVTILSILVWYSGRLLEYKKKTKNQLWLRRLPRLLGAVPLASLSLGIVRANSAAPNFFLNCWFIICCIATIMVFLFFINRRNLFKSENALGFLKLNNVLAVEDDNQGLFSDRFENIFVNVAYILFSGFSLPIIASNSKTSIGVIAIFILGILVNGILLLWHREQKLDILILYLISLAANFIFLFKMPTVALVNNIGTVSIVAISLSVMVVVFATIYHWGIENKIPALTAIILLLLISSLLNLNDNHQIRQLATKANRELPTLETSFDKWLASREDFEKYREQDKPYPVYLVSAQGGGIFAAYHASTALSKLHDSLPNFSQHIFAISSVSGGSLGASAFSSLVKENIDNQEPLEKKAIKLFGQDLLSPLLSMGLFPDLLQRFLPFSINTWDRAIGLEIAFEKAWEQTYINETEEKQPSKDYENPLKKSYYDHWKPESIAPALVLNTTEVETGERLRITPFKIPLPQGAENVFEEGNIDFRLSTAAGLSARFPIFTPVGWYEKKDNQIKSRLADGGYFDNSGVSTTLDIGGTLEKIEGFEKKFDVIHLSFIDLPNQSLPNEMNNQGLNEIGSPIRALFNVRTARSKSIVQQAQDLLNKDISNPLEYKFRNLYLDKQPNKVKLPLGWFLSKYSQKEINKQNTTAKECNEETFKNESNQSDNKLNVANHNACVAKSIADDLTLKVL</sequence>
<evidence type="ECO:0008006" key="4">
    <source>
        <dbReference type="Google" id="ProtNLM"/>
    </source>
</evidence>
<dbReference type="InterPro" id="IPR016035">
    <property type="entry name" value="Acyl_Trfase/lysoPLipase"/>
</dbReference>
<keyword evidence="1" id="KW-1133">Transmembrane helix</keyword>
<comment type="caution">
    <text evidence="2">The sequence shown here is derived from an EMBL/GenBank/DDBJ whole genome shotgun (WGS) entry which is preliminary data.</text>
</comment>
<dbReference type="Proteomes" id="UP000017981">
    <property type="component" value="Unassembled WGS sequence"/>
</dbReference>
<evidence type="ECO:0000313" key="2">
    <source>
        <dbReference type="EMBL" id="CCQ57241.1"/>
    </source>
</evidence>
<reference evidence="2 3" key="2">
    <citation type="submission" date="2013-09" db="EMBL/GenBank/DDBJ databases">
        <title>Whole genome comparison of six Crocosphaera watsonii strains with differing phenotypes.</title>
        <authorList>
            <person name="Bench S.R."/>
            <person name="Heller P."/>
            <person name="Frank I."/>
            <person name="Arciniega M."/>
            <person name="Shilova I.N."/>
            <person name="Zehr J.P."/>
        </authorList>
    </citation>
    <scope>NUCLEOTIDE SEQUENCE [LARGE SCALE GENOMIC DNA]</scope>
    <source>
        <strain evidence="2 3">WH 0005</strain>
    </source>
</reference>
<dbReference type="AlphaFoldDB" id="T2IUD9"/>
<gene>
    <name evidence="2" type="ORF">CWATWH0005_2511</name>
</gene>
<organism evidence="2 3">
    <name type="scientific">Crocosphaera watsonii WH 0005</name>
    <dbReference type="NCBI Taxonomy" id="423472"/>
    <lineage>
        <taxon>Bacteria</taxon>
        <taxon>Bacillati</taxon>
        <taxon>Cyanobacteriota</taxon>
        <taxon>Cyanophyceae</taxon>
        <taxon>Oscillatoriophycideae</taxon>
        <taxon>Chroococcales</taxon>
        <taxon>Aphanothecaceae</taxon>
        <taxon>Crocosphaera</taxon>
    </lineage>
</organism>
<feature type="transmembrane region" description="Helical" evidence="1">
    <location>
        <begin position="253"/>
        <end position="272"/>
    </location>
</feature>
<protein>
    <recommendedName>
        <fullName evidence="4">PNPLA domain-containing protein</fullName>
    </recommendedName>
</protein>
<dbReference type="SUPFAM" id="SSF52151">
    <property type="entry name" value="FabD/lysophospholipase-like"/>
    <property type="match status" value="1"/>
</dbReference>
<accession>T2IUD9</accession>
<feature type="transmembrane region" description="Helical" evidence="1">
    <location>
        <begin position="303"/>
        <end position="325"/>
    </location>
</feature>
<feature type="transmembrane region" description="Helical" evidence="1">
    <location>
        <begin position="147"/>
        <end position="164"/>
    </location>
</feature>
<keyword evidence="1" id="KW-0812">Transmembrane</keyword>
<keyword evidence="1" id="KW-0472">Membrane</keyword>
<feature type="transmembrane region" description="Helical" evidence="1">
    <location>
        <begin position="279"/>
        <end position="297"/>
    </location>
</feature>
<evidence type="ECO:0000313" key="3">
    <source>
        <dbReference type="Proteomes" id="UP000017981"/>
    </source>
</evidence>
<feature type="transmembrane region" description="Helical" evidence="1">
    <location>
        <begin position="108"/>
        <end position="126"/>
    </location>
</feature>
<feature type="transmembrane region" description="Helical" evidence="1">
    <location>
        <begin position="70"/>
        <end position="88"/>
    </location>
</feature>
<feature type="transmembrane region" description="Helical" evidence="1">
    <location>
        <begin position="170"/>
        <end position="191"/>
    </location>
</feature>
<feature type="transmembrane region" description="Helical" evidence="1">
    <location>
        <begin position="229"/>
        <end position="247"/>
    </location>
</feature>
<reference evidence="2 3" key="1">
    <citation type="submission" date="2013-01" db="EMBL/GenBank/DDBJ databases">
        <authorList>
            <person name="Bench S."/>
        </authorList>
    </citation>
    <scope>NUCLEOTIDE SEQUENCE [LARGE SCALE GENOMIC DNA]</scope>
    <source>
        <strain evidence="2 3">WH 0005</strain>
    </source>
</reference>